<dbReference type="Proteomes" id="UP001420932">
    <property type="component" value="Unassembled WGS sequence"/>
</dbReference>
<evidence type="ECO:0000313" key="2">
    <source>
        <dbReference type="Proteomes" id="UP001420932"/>
    </source>
</evidence>
<sequence>MGRHLKGLNFSTTIGAPYGLVYRLGAQRSCDIAFVRLGYTIVCEPKVDHWRTWRIYSHKYIEQVRVNI</sequence>
<accession>A0AAP0Q0F1</accession>
<name>A0AAP0Q0F1_9MAGN</name>
<keyword evidence="2" id="KW-1185">Reference proteome</keyword>
<comment type="caution">
    <text evidence="1">The sequence shown here is derived from an EMBL/GenBank/DDBJ whole genome shotgun (WGS) entry which is preliminary data.</text>
</comment>
<evidence type="ECO:0000313" key="1">
    <source>
        <dbReference type="EMBL" id="KAK9163177.1"/>
    </source>
</evidence>
<reference evidence="1 2" key="1">
    <citation type="submission" date="2024-01" db="EMBL/GenBank/DDBJ databases">
        <title>Genome assemblies of Stephania.</title>
        <authorList>
            <person name="Yang L."/>
        </authorList>
    </citation>
    <scope>NUCLEOTIDE SEQUENCE [LARGE SCALE GENOMIC DNA]</scope>
    <source>
        <strain evidence="1">YNDBR</strain>
        <tissue evidence="1">Leaf</tissue>
    </source>
</reference>
<dbReference type="AlphaFoldDB" id="A0AAP0Q0F1"/>
<dbReference type="EMBL" id="JBBNAF010000002">
    <property type="protein sequence ID" value="KAK9163177.1"/>
    <property type="molecule type" value="Genomic_DNA"/>
</dbReference>
<organism evidence="1 2">
    <name type="scientific">Stephania yunnanensis</name>
    <dbReference type="NCBI Taxonomy" id="152371"/>
    <lineage>
        <taxon>Eukaryota</taxon>
        <taxon>Viridiplantae</taxon>
        <taxon>Streptophyta</taxon>
        <taxon>Embryophyta</taxon>
        <taxon>Tracheophyta</taxon>
        <taxon>Spermatophyta</taxon>
        <taxon>Magnoliopsida</taxon>
        <taxon>Ranunculales</taxon>
        <taxon>Menispermaceae</taxon>
        <taxon>Menispermoideae</taxon>
        <taxon>Cissampelideae</taxon>
        <taxon>Stephania</taxon>
    </lineage>
</organism>
<proteinExistence type="predicted"/>
<gene>
    <name evidence="1" type="ORF">Syun_004079</name>
</gene>
<protein>
    <submittedName>
        <fullName evidence="1">Uncharacterized protein</fullName>
    </submittedName>
</protein>